<dbReference type="PROSITE" id="PS01246">
    <property type="entry name" value="UPF0003"/>
    <property type="match status" value="1"/>
</dbReference>
<keyword evidence="12" id="KW-1185">Reference proteome</keyword>
<dbReference type="GO" id="GO:0005886">
    <property type="term" value="C:plasma membrane"/>
    <property type="evidence" value="ECO:0007669"/>
    <property type="project" value="UniProtKB-SubCell"/>
</dbReference>
<dbReference type="Gene3D" id="3.30.70.100">
    <property type="match status" value="1"/>
</dbReference>
<evidence type="ECO:0000256" key="7">
    <source>
        <dbReference type="SAM" id="Phobius"/>
    </source>
</evidence>
<comment type="caution">
    <text evidence="11">The sequence shown here is derived from an EMBL/GenBank/DDBJ whole genome shotgun (WGS) entry which is preliminary data.</text>
</comment>
<keyword evidence="4 7" id="KW-0812">Transmembrane</keyword>
<comment type="similarity">
    <text evidence="2">Belongs to the MscS (TC 1.A.23) family.</text>
</comment>
<dbReference type="RefSeq" id="WP_214363913.1">
    <property type="nucleotide sequence ID" value="NZ_JAEKFT010000046.1"/>
</dbReference>
<evidence type="ECO:0000256" key="1">
    <source>
        <dbReference type="ARBA" id="ARBA00004651"/>
    </source>
</evidence>
<proteinExistence type="inferred from homology"/>
<evidence type="ECO:0000259" key="9">
    <source>
        <dbReference type="Pfam" id="PF21082"/>
    </source>
</evidence>
<dbReference type="Pfam" id="PF00924">
    <property type="entry name" value="MS_channel_2nd"/>
    <property type="match status" value="1"/>
</dbReference>
<reference evidence="12" key="1">
    <citation type="journal article" date="2022" name="ISME J.">
        <title>Genetic and phylogenetic analysis of dissimilatory iodate-reducing bacteria identifies potential niches across the world's oceans.</title>
        <authorList>
            <person name="Reyes-Umana V."/>
            <person name="Henning Z."/>
            <person name="Lee K."/>
            <person name="Barnum T.P."/>
            <person name="Coates J.D."/>
        </authorList>
    </citation>
    <scope>NUCLEOTIDE SEQUENCE [LARGE SCALE GENOMIC DNA]</scope>
    <source>
        <strain evidence="12">IR12</strain>
    </source>
</reference>
<gene>
    <name evidence="11" type="ORF">I8J34_22650</name>
</gene>
<dbReference type="PANTHER" id="PTHR43634:SF2">
    <property type="entry name" value="LOW CONDUCTANCE MECHANOSENSITIVE CHANNEL YNAI"/>
    <property type="match status" value="1"/>
</dbReference>
<dbReference type="InterPro" id="IPR049142">
    <property type="entry name" value="MS_channel_1st"/>
</dbReference>
<organism evidence="11 12">
    <name type="scientific">Denitromonas iodatirespirans</name>
    <dbReference type="NCBI Taxonomy" id="2795389"/>
    <lineage>
        <taxon>Bacteria</taxon>
        <taxon>Pseudomonadati</taxon>
        <taxon>Pseudomonadota</taxon>
        <taxon>Betaproteobacteria</taxon>
        <taxon>Rhodocyclales</taxon>
        <taxon>Zoogloeaceae</taxon>
        <taxon>Denitromonas</taxon>
    </lineage>
</organism>
<dbReference type="InterPro" id="IPR045042">
    <property type="entry name" value="YnaI-like"/>
</dbReference>
<dbReference type="InterPro" id="IPR023408">
    <property type="entry name" value="MscS_beta-dom_sf"/>
</dbReference>
<dbReference type="Pfam" id="PF21082">
    <property type="entry name" value="MS_channel_3rd"/>
    <property type="match status" value="1"/>
</dbReference>
<evidence type="ECO:0000259" key="10">
    <source>
        <dbReference type="Pfam" id="PF21088"/>
    </source>
</evidence>
<dbReference type="InterPro" id="IPR011066">
    <property type="entry name" value="MscS_channel_C_sf"/>
</dbReference>
<keyword evidence="6 7" id="KW-0472">Membrane</keyword>
<dbReference type="SUPFAM" id="SSF50182">
    <property type="entry name" value="Sm-like ribonucleoproteins"/>
    <property type="match status" value="1"/>
</dbReference>
<feature type="domain" description="Mechanosensitive ion channel MscS" evidence="8">
    <location>
        <begin position="188"/>
        <end position="257"/>
    </location>
</feature>
<dbReference type="GO" id="GO:0008381">
    <property type="term" value="F:mechanosensitive monoatomic ion channel activity"/>
    <property type="evidence" value="ECO:0007669"/>
    <property type="project" value="UniProtKB-ARBA"/>
</dbReference>
<dbReference type="InterPro" id="IPR010920">
    <property type="entry name" value="LSM_dom_sf"/>
</dbReference>
<evidence type="ECO:0000259" key="8">
    <source>
        <dbReference type="Pfam" id="PF00924"/>
    </source>
</evidence>
<dbReference type="PANTHER" id="PTHR43634">
    <property type="entry name" value="OW CONDUCTANCE MECHANOSENSITIVE CHANNEL"/>
    <property type="match status" value="1"/>
</dbReference>
<dbReference type="Pfam" id="PF21088">
    <property type="entry name" value="MS_channel_1st"/>
    <property type="match status" value="1"/>
</dbReference>
<feature type="transmembrane region" description="Helical" evidence="7">
    <location>
        <begin position="22"/>
        <end position="44"/>
    </location>
</feature>
<dbReference type="Gene3D" id="2.30.30.60">
    <property type="match status" value="1"/>
</dbReference>
<dbReference type="InterPro" id="IPR049278">
    <property type="entry name" value="MS_channel_C"/>
</dbReference>
<dbReference type="Gene3D" id="1.10.287.1260">
    <property type="match status" value="1"/>
</dbReference>
<dbReference type="InterPro" id="IPR006686">
    <property type="entry name" value="MscS_channel_CS"/>
</dbReference>
<name>A0A944DGP5_DENI1</name>
<dbReference type="InterPro" id="IPR006685">
    <property type="entry name" value="MscS_channel_2nd"/>
</dbReference>
<evidence type="ECO:0000313" key="12">
    <source>
        <dbReference type="Proteomes" id="UP000694660"/>
    </source>
</evidence>
<dbReference type="EMBL" id="JAEKFT010000046">
    <property type="protein sequence ID" value="MBT0963988.1"/>
    <property type="molecule type" value="Genomic_DNA"/>
</dbReference>
<evidence type="ECO:0000256" key="4">
    <source>
        <dbReference type="ARBA" id="ARBA00022692"/>
    </source>
</evidence>
<evidence type="ECO:0000256" key="5">
    <source>
        <dbReference type="ARBA" id="ARBA00022989"/>
    </source>
</evidence>
<sequence>MNTEFLSRWLSPLGLDAAQSSLTSQVFLVVLAVVIANFVISRVLKRLIAGARKTAVLWDDAALEALERPLRLLLWLVGIAFAADMVGQHTDAPIFDAVDPVRKIGVIALIAWALTRLIANTEQAIIARGETLGKPADISTVSAIGKLLRVTVIITTVLIALQSLGFSISGVLAFGGVGGIAVGFAAKDLLANFFGALMVYLDRPFSIGDWIRSPDKDIEGTVEEIGWRLTRIRRFDKRPLYVPNAIFTQISVENPSRMTHRRIYETLGIRYDDLDKMQAITDDVRQMLIDHPDIASEQTMIVHFNAFNASSLDFFVYTFTHTTQWVEFHRVKQDVLLQVARIIEEHGAQIAFPTRTLHLPDGVRISTAQELERAAQPVDNAG</sequence>
<evidence type="ECO:0000256" key="6">
    <source>
        <dbReference type="ARBA" id="ARBA00023136"/>
    </source>
</evidence>
<dbReference type="InterPro" id="IPR011014">
    <property type="entry name" value="MscS_channel_TM-2"/>
</dbReference>
<keyword evidence="5 7" id="KW-1133">Transmembrane helix</keyword>
<evidence type="ECO:0000256" key="3">
    <source>
        <dbReference type="ARBA" id="ARBA00022475"/>
    </source>
</evidence>
<dbReference type="Proteomes" id="UP000694660">
    <property type="component" value="Unassembled WGS sequence"/>
</dbReference>
<dbReference type="SUPFAM" id="SSF82689">
    <property type="entry name" value="Mechanosensitive channel protein MscS (YggB), C-terminal domain"/>
    <property type="match status" value="1"/>
</dbReference>
<evidence type="ECO:0000313" key="11">
    <source>
        <dbReference type="EMBL" id="MBT0963988.1"/>
    </source>
</evidence>
<feature type="domain" description="Mechanosensitive ion channel transmembrane helices 2/3" evidence="10">
    <location>
        <begin position="146"/>
        <end position="187"/>
    </location>
</feature>
<dbReference type="AlphaFoldDB" id="A0A944DGP5"/>
<evidence type="ECO:0000256" key="2">
    <source>
        <dbReference type="ARBA" id="ARBA00008017"/>
    </source>
</evidence>
<dbReference type="SUPFAM" id="SSF82861">
    <property type="entry name" value="Mechanosensitive channel protein MscS (YggB), transmembrane region"/>
    <property type="match status" value="1"/>
</dbReference>
<feature type="domain" description="Mechanosensitive ion channel MscS C-terminal" evidence="9">
    <location>
        <begin position="268"/>
        <end position="350"/>
    </location>
</feature>
<comment type="subcellular location">
    <subcellularLocation>
        <location evidence="1">Cell membrane</location>
        <topology evidence="1">Multi-pass membrane protein</topology>
    </subcellularLocation>
</comment>
<keyword evidence="3" id="KW-1003">Cell membrane</keyword>
<protein>
    <submittedName>
        <fullName evidence="11">Mechanosensitive ion channel family protein</fullName>
    </submittedName>
</protein>
<accession>A0A944DGP5</accession>